<dbReference type="Proteomes" id="UP000076079">
    <property type="component" value="Chromosome"/>
</dbReference>
<dbReference type="EMBL" id="CP015136">
    <property type="protein sequence ID" value="AMY08237.1"/>
    <property type="molecule type" value="Genomic_DNA"/>
</dbReference>
<accession>A0A143PI64</accession>
<proteinExistence type="predicted"/>
<sequence length="495" mass="53608">MGRRPYRWVRGSLPATVRIVSSVVVLSVLTLAWADAPSSGGLTPQTGAESHARRITWQDVGPLHARLEARGFSAADFSVRIDRLAEDNARRVHLGDLDHLVFFALQSTRFTRLPAMEPALSARALVDDMDPADRDAFFADPASVRGRVNPAVRARLTAFLRAIAAPGADARLAYFGRLVGDAVPAARDREAALVAEYLRVMRFVYEKEFGAGRSTSAAAAALYRTRGLSTDTAVEAGFLVSQGLGVLRGLQPDRRVRRVLIIGAGLDIAPRTALLEAAPPQSYQPWAVLDALIGLGLARLDEVEIVAADINPRVVDYLQQSRTIPPQLLLVSGIGDDGRVALAGGYREYFEAFGRSLGQVDTGPRTGRGMLLVPAGHLFKRVQVSREAAQVLHSERFDVVTERIVGRTFDLVVATNVFPYFDDDALMLAVANIAGMLDGDGVLLHNEPRPTLFEIAAALGLPPWQSRHAIIATVRGAPPLGDSIWLHGRHLVANR</sequence>
<reference evidence="1 2" key="1">
    <citation type="journal article" date="2016" name="Genome Announc.">
        <title>First Complete Genome Sequence of a Subdivision 6 Acidobacterium Strain.</title>
        <authorList>
            <person name="Huang S."/>
            <person name="Vieira S."/>
            <person name="Bunk B."/>
            <person name="Riedel T."/>
            <person name="Sproer C."/>
            <person name="Overmann J."/>
        </authorList>
    </citation>
    <scope>NUCLEOTIDE SEQUENCE [LARGE SCALE GENOMIC DNA]</scope>
    <source>
        <strain evidence="2">DSM 100886 HEG_-6_39</strain>
    </source>
</reference>
<dbReference type="KEGG" id="abac:LuPra_01430"/>
<gene>
    <name evidence="1" type="ORF">LuPra_01430</name>
</gene>
<reference evidence="2" key="2">
    <citation type="submission" date="2016-04" db="EMBL/GenBank/DDBJ databases">
        <title>First Complete Genome Sequence of a Subdivision 6 Acidobacterium.</title>
        <authorList>
            <person name="Huang S."/>
            <person name="Vieira S."/>
            <person name="Bunk B."/>
            <person name="Riedel T."/>
            <person name="Sproeer C."/>
            <person name="Overmann J."/>
        </authorList>
    </citation>
    <scope>NUCLEOTIDE SEQUENCE [LARGE SCALE GENOMIC DNA]</scope>
    <source>
        <strain evidence="2">DSM 100886 HEG_-6_39</strain>
    </source>
</reference>
<dbReference type="AlphaFoldDB" id="A0A143PI64"/>
<protein>
    <submittedName>
        <fullName evidence="1">Uncharacterized protein</fullName>
    </submittedName>
</protein>
<dbReference type="InterPro" id="IPR029063">
    <property type="entry name" value="SAM-dependent_MTases_sf"/>
</dbReference>
<dbReference type="SUPFAM" id="SSF53335">
    <property type="entry name" value="S-adenosyl-L-methionine-dependent methyltransferases"/>
    <property type="match status" value="1"/>
</dbReference>
<dbReference type="Gene3D" id="3.40.50.150">
    <property type="entry name" value="Vaccinia Virus protein VP39"/>
    <property type="match status" value="1"/>
</dbReference>
<evidence type="ECO:0000313" key="1">
    <source>
        <dbReference type="EMBL" id="AMY08237.1"/>
    </source>
</evidence>
<evidence type="ECO:0000313" key="2">
    <source>
        <dbReference type="Proteomes" id="UP000076079"/>
    </source>
</evidence>
<name>A0A143PI64_LUTPR</name>
<keyword evidence="2" id="KW-1185">Reference proteome</keyword>
<organism evidence="1 2">
    <name type="scientific">Luteitalea pratensis</name>
    <dbReference type="NCBI Taxonomy" id="1855912"/>
    <lineage>
        <taxon>Bacteria</taxon>
        <taxon>Pseudomonadati</taxon>
        <taxon>Acidobacteriota</taxon>
        <taxon>Vicinamibacteria</taxon>
        <taxon>Vicinamibacterales</taxon>
        <taxon>Vicinamibacteraceae</taxon>
        <taxon>Luteitalea</taxon>
    </lineage>
</organism>